<dbReference type="OMA" id="HMPDGYK"/>
<dbReference type="NCBIfam" id="TIGR00293">
    <property type="entry name" value="prefoldin subunit alpha"/>
    <property type="match status" value="1"/>
</dbReference>
<accession>A0A163K179</accession>
<dbReference type="GO" id="GO:0016592">
    <property type="term" value="C:mediator complex"/>
    <property type="evidence" value="ECO:0007669"/>
    <property type="project" value="TreeGrafter"/>
</dbReference>
<dbReference type="GO" id="GO:0000122">
    <property type="term" value="P:negative regulation of transcription by RNA polymerase II"/>
    <property type="evidence" value="ECO:0007669"/>
    <property type="project" value="InterPro"/>
</dbReference>
<dbReference type="InterPro" id="IPR003994">
    <property type="entry name" value="UXT"/>
</dbReference>
<organism evidence="2">
    <name type="scientific">Absidia glauca</name>
    <name type="common">Pin mould</name>
    <dbReference type="NCBI Taxonomy" id="4829"/>
    <lineage>
        <taxon>Eukaryota</taxon>
        <taxon>Fungi</taxon>
        <taxon>Fungi incertae sedis</taxon>
        <taxon>Mucoromycota</taxon>
        <taxon>Mucoromycotina</taxon>
        <taxon>Mucoromycetes</taxon>
        <taxon>Mucorales</taxon>
        <taxon>Cunninghamellaceae</taxon>
        <taxon>Absidia</taxon>
    </lineage>
</organism>
<keyword evidence="3" id="KW-1185">Reference proteome</keyword>
<dbReference type="Gene3D" id="1.10.287.370">
    <property type="match status" value="1"/>
</dbReference>
<reference evidence="2" key="1">
    <citation type="submission" date="2016-04" db="EMBL/GenBank/DDBJ databases">
        <authorList>
            <person name="Evans L.H."/>
            <person name="Alamgir A."/>
            <person name="Owens N."/>
            <person name="Weber N.D."/>
            <person name="Virtaneva K."/>
            <person name="Barbian K."/>
            <person name="Babar A."/>
            <person name="Rosenke K."/>
        </authorList>
    </citation>
    <scope>NUCLEOTIDE SEQUENCE [LARGE SCALE GENOMIC DNA]</scope>
    <source>
        <strain evidence="2">CBS 101.48</strain>
    </source>
</reference>
<dbReference type="PANTHER" id="PTHR13345">
    <property type="entry name" value="MEDIATOR OF RNA POLYMERASE II TRANSCRIPTION SUBUNIT 10"/>
    <property type="match status" value="1"/>
</dbReference>
<gene>
    <name evidence="2" type="primary">ABSGL_10447.1 scaffold 12026</name>
</gene>
<dbReference type="GO" id="GO:0003714">
    <property type="term" value="F:transcription corepressor activity"/>
    <property type="evidence" value="ECO:0007669"/>
    <property type="project" value="InterPro"/>
</dbReference>
<dbReference type="PRINTS" id="PR01502">
    <property type="entry name" value="UXTPROTEIN"/>
</dbReference>
<evidence type="ECO:0000313" key="2">
    <source>
        <dbReference type="EMBL" id="SAM04581.1"/>
    </source>
</evidence>
<dbReference type="InParanoid" id="A0A163K179"/>
<dbReference type="AlphaFoldDB" id="A0A163K179"/>
<dbReference type="Proteomes" id="UP000078561">
    <property type="component" value="Unassembled WGS sequence"/>
</dbReference>
<evidence type="ECO:0008006" key="4">
    <source>
        <dbReference type="Google" id="ProtNLM"/>
    </source>
</evidence>
<dbReference type="OrthoDB" id="433124at2759"/>
<dbReference type="CDD" id="cd23158">
    <property type="entry name" value="Prefoldin_UXT"/>
    <property type="match status" value="1"/>
</dbReference>
<proteinExistence type="inferred from homology"/>
<comment type="similarity">
    <text evidence="1">Belongs to the UXT family.</text>
</comment>
<name>A0A163K179_ABSGL</name>
<dbReference type="SUPFAM" id="SSF46579">
    <property type="entry name" value="Prefoldin"/>
    <property type="match status" value="1"/>
</dbReference>
<dbReference type="STRING" id="4829.A0A163K179"/>
<evidence type="ECO:0000256" key="1">
    <source>
        <dbReference type="ARBA" id="ARBA00007666"/>
    </source>
</evidence>
<dbReference type="InterPro" id="IPR004127">
    <property type="entry name" value="Prefoldin_subunit_alpha"/>
</dbReference>
<dbReference type="GO" id="GO:0045944">
    <property type="term" value="P:positive regulation of transcription by RNA polymerase II"/>
    <property type="evidence" value="ECO:0007669"/>
    <property type="project" value="TreeGrafter"/>
</dbReference>
<protein>
    <recommendedName>
        <fullName evidence="4">Prefoldin, alpha subunit</fullName>
    </recommendedName>
</protein>
<sequence>MATKTKDNDLNDLLQKYDSFINLKLKPNLKTVLDSRDELYNTMSDYQKLKSQIEMIQQGEHKELKTMVDLGSQFYAQAHIPDTTYIYVNVGFGFHVQFTLDEAKAFIDKKERRLQSSVDKYSEEADKIRAHIKMVLEAMAEALDPSRID</sequence>
<dbReference type="Pfam" id="PF02996">
    <property type="entry name" value="Prefoldin"/>
    <property type="match status" value="1"/>
</dbReference>
<dbReference type="PANTHER" id="PTHR13345:SF9">
    <property type="entry name" value="PROTEIN UXT"/>
    <property type="match status" value="1"/>
</dbReference>
<dbReference type="EMBL" id="LT554414">
    <property type="protein sequence ID" value="SAM04581.1"/>
    <property type="molecule type" value="Genomic_DNA"/>
</dbReference>
<dbReference type="InterPro" id="IPR009053">
    <property type="entry name" value="Prefoldin"/>
</dbReference>
<evidence type="ECO:0000313" key="3">
    <source>
        <dbReference type="Proteomes" id="UP000078561"/>
    </source>
</evidence>